<dbReference type="EMBL" id="JARBJD010000243">
    <property type="protein sequence ID" value="KAK2945931.1"/>
    <property type="molecule type" value="Genomic_DNA"/>
</dbReference>
<sequence length="333" mass="38041">MTQPPPQDPVYVVTVPKEQPVTDDFSLELEQLAEQHVANLKDMHVVMESKLDDLENEALHEARDHERILFTSFSRHVHAIEKEYEAEKQKHPVFDVSHWVGKCKEMEKELSVLRVDLAKLQTIHDGMAAELESRKSEMRALEAEHNVVVAAVIEARKRKISYQNSITELKNEPVVVERARRTKKPTDTVAKKGEDEKTLRRRLLSQISATEKLIQVHKTKISNLEREKKRRKEEVTPLAVSFRECVDEIIQQAEEDRQYSHPTLPSSADTLSTTMVSATNRQPTTTPNLTIEQRSAILSLFLNRNRKVIAEILNEVEGQPPDQGTIQATLSPS</sequence>
<reference evidence="2 3" key="1">
    <citation type="journal article" date="2022" name="bioRxiv">
        <title>Genomics of Preaxostyla Flagellates Illuminates Evolutionary Transitions and the Path Towards Mitochondrial Loss.</title>
        <authorList>
            <person name="Novak L.V.F."/>
            <person name="Treitli S.C."/>
            <person name="Pyrih J."/>
            <person name="Halakuc P."/>
            <person name="Pipaliya S.V."/>
            <person name="Vacek V."/>
            <person name="Brzon O."/>
            <person name="Soukal P."/>
            <person name="Eme L."/>
            <person name="Dacks J.B."/>
            <person name="Karnkowska A."/>
            <person name="Elias M."/>
            <person name="Hampl V."/>
        </authorList>
    </citation>
    <scope>NUCLEOTIDE SEQUENCE [LARGE SCALE GENOMIC DNA]</scope>
    <source>
        <strain evidence="2">NAU3</strain>
        <tissue evidence="2">Gut</tissue>
    </source>
</reference>
<organism evidence="2 3">
    <name type="scientific">Blattamonas nauphoetae</name>
    <dbReference type="NCBI Taxonomy" id="2049346"/>
    <lineage>
        <taxon>Eukaryota</taxon>
        <taxon>Metamonada</taxon>
        <taxon>Preaxostyla</taxon>
        <taxon>Oxymonadida</taxon>
        <taxon>Blattamonas</taxon>
    </lineage>
</organism>
<feature type="coiled-coil region" evidence="1">
    <location>
        <begin position="207"/>
        <end position="234"/>
    </location>
</feature>
<evidence type="ECO:0000313" key="2">
    <source>
        <dbReference type="EMBL" id="KAK2945931.1"/>
    </source>
</evidence>
<gene>
    <name evidence="2" type="ORF">BLNAU_19148</name>
</gene>
<dbReference type="Proteomes" id="UP001281761">
    <property type="component" value="Unassembled WGS sequence"/>
</dbReference>
<accession>A0ABQ9X2D1</accession>
<evidence type="ECO:0000313" key="3">
    <source>
        <dbReference type="Proteomes" id="UP001281761"/>
    </source>
</evidence>
<proteinExistence type="predicted"/>
<keyword evidence="3" id="KW-1185">Reference proteome</keyword>
<name>A0ABQ9X2D1_9EUKA</name>
<evidence type="ECO:0000256" key="1">
    <source>
        <dbReference type="SAM" id="Coils"/>
    </source>
</evidence>
<protein>
    <submittedName>
        <fullName evidence="2">Uncharacterized protein</fullName>
    </submittedName>
</protein>
<comment type="caution">
    <text evidence="2">The sequence shown here is derived from an EMBL/GenBank/DDBJ whole genome shotgun (WGS) entry which is preliminary data.</text>
</comment>
<keyword evidence="1" id="KW-0175">Coiled coil</keyword>
<feature type="coiled-coil region" evidence="1">
    <location>
        <begin position="103"/>
        <end position="172"/>
    </location>
</feature>